<accession>A0A0B1SIL5</accession>
<evidence type="ECO:0000313" key="3">
    <source>
        <dbReference type="Proteomes" id="UP000053660"/>
    </source>
</evidence>
<reference evidence="2 3" key="1">
    <citation type="submission" date="2014-03" db="EMBL/GenBank/DDBJ databases">
        <title>Draft genome of the hookworm Oesophagostomum dentatum.</title>
        <authorList>
            <person name="Mitreva M."/>
        </authorList>
    </citation>
    <scope>NUCLEOTIDE SEQUENCE [LARGE SCALE GENOMIC DNA]</scope>
    <source>
        <strain evidence="2 3">OD-Hann</strain>
    </source>
</reference>
<dbReference type="Proteomes" id="UP000053660">
    <property type="component" value="Unassembled WGS sequence"/>
</dbReference>
<protein>
    <recommendedName>
        <fullName evidence="4">ShKT domain-containing protein</fullName>
    </recommendedName>
</protein>
<feature type="signal peptide" evidence="1">
    <location>
        <begin position="1"/>
        <end position="29"/>
    </location>
</feature>
<sequence>MSILLTTMISHSQKLVFTLLLFLLTTCEAQPKACDAGKVFECARSCYPSCTETTGCPEVSRSLGFIDFARNRLMLGLPPE</sequence>
<gene>
    <name evidence="2" type="ORF">OESDEN_15130</name>
</gene>
<keyword evidence="3" id="KW-1185">Reference proteome</keyword>
<proteinExistence type="predicted"/>
<evidence type="ECO:0008006" key="4">
    <source>
        <dbReference type="Google" id="ProtNLM"/>
    </source>
</evidence>
<keyword evidence="1" id="KW-0732">Signal</keyword>
<feature type="chain" id="PRO_5002064644" description="ShKT domain-containing protein" evidence="1">
    <location>
        <begin position="30"/>
        <end position="80"/>
    </location>
</feature>
<name>A0A0B1SIL5_OESDE</name>
<evidence type="ECO:0000313" key="2">
    <source>
        <dbReference type="EMBL" id="KHJ85148.1"/>
    </source>
</evidence>
<dbReference type="EMBL" id="KN565146">
    <property type="protein sequence ID" value="KHJ85148.1"/>
    <property type="molecule type" value="Genomic_DNA"/>
</dbReference>
<organism evidence="2 3">
    <name type="scientific">Oesophagostomum dentatum</name>
    <name type="common">Nodular worm</name>
    <dbReference type="NCBI Taxonomy" id="61180"/>
    <lineage>
        <taxon>Eukaryota</taxon>
        <taxon>Metazoa</taxon>
        <taxon>Ecdysozoa</taxon>
        <taxon>Nematoda</taxon>
        <taxon>Chromadorea</taxon>
        <taxon>Rhabditida</taxon>
        <taxon>Rhabditina</taxon>
        <taxon>Rhabditomorpha</taxon>
        <taxon>Strongyloidea</taxon>
        <taxon>Strongylidae</taxon>
        <taxon>Oesophagostomum</taxon>
    </lineage>
</organism>
<evidence type="ECO:0000256" key="1">
    <source>
        <dbReference type="SAM" id="SignalP"/>
    </source>
</evidence>
<dbReference type="AlphaFoldDB" id="A0A0B1SIL5"/>